<evidence type="ECO:0000313" key="2">
    <source>
        <dbReference type="Proteomes" id="UP000008177"/>
    </source>
</evidence>
<dbReference type="Proteomes" id="UP000008177">
    <property type="component" value="Unplaced contigs"/>
</dbReference>
<sequence length="76" mass="8899">MILSEDLKIHDHYLYPTSDALAFIQLKQNELFDSTILWKHTQPHHPTRESCRSTCLIYVQAEAFGNSITALVRRRE</sequence>
<name>G2XQK0_BOTF4</name>
<reference evidence="2" key="1">
    <citation type="journal article" date="2011" name="PLoS Genet.">
        <title>Genomic analysis of the necrotrophic fungal pathogens Sclerotinia sclerotiorum and Botrytis cinerea.</title>
        <authorList>
            <person name="Amselem J."/>
            <person name="Cuomo C.A."/>
            <person name="van Kan J.A."/>
            <person name="Viaud M."/>
            <person name="Benito E.P."/>
            <person name="Couloux A."/>
            <person name="Coutinho P.M."/>
            <person name="de Vries R.P."/>
            <person name="Dyer P.S."/>
            <person name="Fillinger S."/>
            <person name="Fournier E."/>
            <person name="Gout L."/>
            <person name="Hahn M."/>
            <person name="Kohn L."/>
            <person name="Lapalu N."/>
            <person name="Plummer K.M."/>
            <person name="Pradier J.M."/>
            <person name="Quevillon E."/>
            <person name="Sharon A."/>
            <person name="Simon A."/>
            <person name="ten Have A."/>
            <person name="Tudzynski B."/>
            <person name="Tudzynski P."/>
            <person name="Wincker P."/>
            <person name="Andrew M."/>
            <person name="Anthouard V."/>
            <person name="Beever R.E."/>
            <person name="Beffa R."/>
            <person name="Benoit I."/>
            <person name="Bouzid O."/>
            <person name="Brault B."/>
            <person name="Chen Z."/>
            <person name="Choquer M."/>
            <person name="Collemare J."/>
            <person name="Cotton P."/>
            <person name="Danchin E.G."/>
            <person name="Da Silva C."/>
            <person name="Gautier A."/>
            <person name="Giraud C."/>
            <person name="Giraud T."/>
            <person name="Gonzalez C."/>
            <person name="Grossetete S."/>
            <person name="Guldener U."/>
            <person name="Henrissat B."/>
            <person name="Howlett B.J."/>
            <person name="Kodira C."/>
            <person name="Kretschmer M."/>
            <person name="Lappartient A."/>
            <person name="Leroch M."/>
            <person name="Levis C."/>
            <person name="Mauceli E."/>
            <person name="Neuveglise C."/>
            <person name="Oeser B."/>
            <person name="Pearson M."/>
            <person name="Poulain J."/>
            <person name="Poussereau N."/>
            <person name="Quesneville H."/>
            <person name="Rascle C."/>
            <person name="Schumacher J."/>
            <person name="Segurens B."/>
            <person name="Sexton A."/>
            <person name="Silva E."/>
            <person name="Sirven C."/>
            <person name="Soanes D.M."/>
            <person name="Talbot N.J."/>
            <person name="Templeton M."/>
            <person name="Yandava C."/>
            <person name="Yarden O."/>
            <person name="Zeng Q."/>
            <person name="Rollins J.A."/>
            <person name="Lebrun M.H."/>
            <person name="Dickman M."/>
        </authorList>
    </citation>
    <scope>NUCLEOTIDE SEQUENCE [LARGE SCALE GENOMIC DNA]</scope>
    <source>
        <strain evidence="2">T4</strain>
    </source>
</reference>
<accession>G2XQK0</accession>
<organism evidence="1 2">
    <name type="scientific">Botryotinia fuckeliana (strain T4)</name>
    <name type="common">Noble rot fungus</name>
    <name type="synonym">Botrytis cinerea</name>
    <dbReference type="NCBI Taxonomy" id="999810"/>
    <lineage>
        <taxon>Eukaryota</taxon>
        <taxon>Fungi</taxon>
        <taxon>Dikarya</taxon>
        <taxon>Ascomycota</taxon>
        <taxon>Pezizomycotina</taxon>
        <taxon>Leotiomycetes</taxon>
        <taxon>Helotiales</taxon>
        <taxon>Sclerotiniaceae</taxon>
        <taxon>Botrytis</taxon>
    </lineage>
</organism>
<evidence type="ECO:0000313" key="1">
    <source>
        <dbReference type="EMBL" id="CCD43105.1"/>
    </source>
</evidence>
<dbReference type="InParanoid" id="G2XQK0"/>
<dbReference type="AlphaFoldDB" id="G2XQK0"/>
<dbReference type="HOGENOM" id="CLU_2654181_0_0_1"/>
<dbReference type="EMBL" id="FQ790252">
    <property type="protein sequence ID" value="CCD43105.1"/>
    <property type="molecule type" value="Genomic_DNA"/>
</dbReference>
<protein>
    <submittedName>
        <fullName evidence="1">Uncharacterized protein</fullName>
    </submittedName>
</protein>
<gene>
    <name evidence="1" type="ORF">BofuT4_uP069450.1</name>
</gene>
<proteinExistence type="predicted"/>